<feature type="transmembrane region" description="Helical" evidence="13">
    <location>
        <begin position="33"/>
        <end position="52"/>
    </location>
</feature>
<dbReference type="Proteomes" id="UP001451606">
    <property type="component" value="Chromosome"/>
</dbReference>
<name>A0AAX4NIF2_9ARCH</name>
<evidence type="ECO:0000256" key="7">
    <source>
        <dbReference type="ARBA" id="ARBA00022927"/>
    </source>
</evidence>
<keyword evidence="9 12" id="KW-0811">Translocation</keyword>
<reference evidence="14 15" key="1">
    <citation type="submission" date="2023-09" db="EMBL/GenBank/DDBJ databases">
        <authorList>
            <person name="Golyshina O.V."/>
            <person name="Lunev E.A."/>
            <person name="Bargiela R."/>
            <person name="Gaines M.C."/>
            <person name="Daum B."/>
            <person name="Bale N.J."/>
            <person name="Koenen M."/>
            <person name="Sinninghe Damst J.S."/>
            <person name="Yakimov M."/>
            <person name="Golyshin P.N."/>
        </authorList>
    </citation>
    <scope>NUCLEOTIDE SEQUENCE [LARGE SCALE GENOMIC DNA]</scope>
    <source>
        <strain evidence="14 15">M1</strain>
    </source>
</reference>
<sequence>MADKKDSGFQSGAGLIRYFDEEEITGPALDPKLIIYIGLAMAVVVELAKIFWPV</sequence>
<dbReference type="RefSeq" id="WP_393970841.1">
    <property type="nucleotide sequence ID" value="NZ_CP133772.1"/>
</dbReference>
<protein>
    <recommendedName>
        <fullName evidence="3 12">Preprotein translocase subunit SecG</fullName>
    </recommendedName>
    <alternativeName>
        <fullName evidence="11 12">Protein transport protein Sec61 subunit beta homolog</fullName>
    </alternativeName>
</protein>
<keyword evidence="7 12" id="KW-0653">Protein transport</keyword>
<dbReference type="GO" id="GO:0005886">
    <property type="term" value="C:plasma membrane"/>
    <property type="evidence" value="ECO:0007669"/>
    <property type="project" value="UniProtKB-SubCell"/>
</dbReference>
<dbReference type="GeneID" id="95967818"/>
<accession>A0AAX4NIF2</accession>
<dbReference type="NCBIfam" id="NF002318">
    <property type="entry name" value="PRK01253.1"/>
    <property type="match status" value="1"/>
</dbReference>
<dbReference type="Pfam" id="PF03911">
    <property type="entry name" value="Sec61_beta"/>
    <property type="match status" value="1"/>
</dbReference>
<keyword evidence="5 12" id="KW-1003">Cell membrane</keyword>
<evidence type="ECO:0000256" key="13">
    <source>
        <dbReference type="SAM" id="Phobius"/>
    </source>
</evidence>
<feature type="topological domain" description="Cytoplasmic" evidence="12">
    <location>
        <begin position="1"/>
        <end position="30"/>
    </location>
</feature>
<comment type="similarity">
    <text evidence="2 12">Belongs to the SEC61-beta family.</text>
</comment>
<dbReference type="AlphaFoldDB" id="A0AAX4NIF2"/>
<dbReference type="InterPro" id="IPR023531">
    <property type="entry name" value="Preprot_translocase_SecG"/>
</dbReference>
<evidence type="ECO:0000256" key="8">
    <source>
        <dbReference type="ARBA" id="ARBA00022989"/>
    </source>
</evidence>
<evidence type="ECO:0000313" key="15">
    <source>
        <dbReference type="Proteomes" id="UP001451606"/>
    </source>
</evidence>
<evidence type="ECO:0000256" key="3">
    <source>
        <dbReference type="ARBA" id="ARBA00014522"/>
    </source>
</evidence>
<keyword evidence="4 12" id="KW-0813">Transport</keyword>
<evidence type="ECO:0000256" key="4">
    <source>
        <dbReference type="ARBA" id="ARBA00022448"/>
    </source>
</evidence>
<proteinExistence type="inferred from homology"/>
<dbReference type="EMBL" id="CP133772">
    <property type="protein sequence ID" value="WYY00505.1"/>
    <property type="molecule type" value="Genomic_DNA"/>
</dbReference>
<organism evidence="14 15">
    <name type="scientific">Oxyplasma meridianum</name>
    <dbReference type="NCBI Taxonomy" id="3073602"/>
    <lineage>
        <taxon>Archaea</taxon>
        <taxon>Methanobacteriati</taxon>
        <taxon>Thermoplasmatota</taxon>
        <taxon>Thermoplasmata</taxon>
        <taxon>Thermoplasmatales</taxon>
        <taxon>Thermoplasmataceae</taxon>
        <taxon>Oxyplasma</taxon>
    </lineage>
</organism>
<dbReference type="GO" id="GO:0015031">
    <property type="term" value="P:protein transport"/>
    <property type="evidence" value="ECO:0007669"/>
    <property type="project" value="UniProtKB-UniRule"/>
</dbReference>
<dbReference type="HAMAP" id="MF_00751">
    <property type="entry name" value="SecG"/>
    <property type="match status" value="1"/>
</dbReference>
<evidence type="ECO:0000256" key="12">
    <source>
        <dbReference type="HAMAP-Rule" id="MF_00751"/>
    </source>
</evidence>
<keyword evidence="6 12" id="KW-0812">Transmembrane</keyword>
<evidence type="ECO:0000256" key="10">
    <source>
        <dbReference type="ARBA" id="ARBA00023136"/>
    </source>
</evidence>
<evidence type="ECO:0000256" key="5">
    <source>
        <dbReference type="ARBA" id="ARBA00022475"/>
    </source>
</evidence>
<comment type="subunit">
    <text evidence="12">Component of the protein translocase complex. Heterotrimer consisting of alpha (SecY), beta (SecG) and gamma (SecE) subunits. Can form oligomers of the heterotrimer.</text>
</comment>
<dbReference type="InterPro" id="IPR016482">
    <property type="entry name" value="SecG/Sec61-beta/Sbh"/>
</dbReference>
<evidence type="ECO:0000256" key="1">
    <source>
        <dbReference type="ARBA" id="ARBA00004162"/>
    </source>
</evidence>
<evidence type="ECO:0000256" key="6">
    <source>
        <dbReference type="ARBA" id="ARBA00022692"/>
    </source>
</evidence>
<keyword evidence="10 12" id="KW-0472">Membrane</keyword>
<evidence type="ECO:0000256" key="2">
    <source>
        <dbReference type="ARBA" id="ARBA00006103"/>
    </source>
</evidence>
<evidence type="ECO:0000313" key="14">
    <source>
        <dbReference type="EMBL" id="WYY00505.1"/>
    </source>
</evidence>
<keyword evidence="8 12" id="KW-1133">Transmembrane helix</keyword>
<gene>
    <name evidence="12" type="primary">secG</name>
    <name evidence="14" type="ORF">OXIME_001081</name>
</gene>
<keyword evidence="15" id="KW-1185">Reference proteome</keyword>
<comment type="function">
    <text evidence="12">Involved in protein export. The function of the beta subunit is unknown, but it may be involved in stabilization of the trimeric complex.</text>
</comment>
<evidence type="ECO:0000256" key="9">
    <source>
        <dbReference type="ARBA" id="ARBA00023010"/>
    </source>
</evidence>
<comment type="subcellular location">
    <subcellularLocation>
        <location evidence="1 12">Cell membrane</location>
        <topology evidence="1 12">Single-pass membrane protein</topology>
    </subcellularLocation>
</comment>
<evidence type="ECO:0000256" key="11">
    <source>
        <dbReference type="ARBA" id="ARBA00031868"/>
    </source>
</evidence>
<dbReference type="KEGG" id="omr:OXIME_001081"/>